<reference evidence="5 6" key="1">
    <citation type="journal article" date="2015" name="Nature">
        <title>rRNA introns, odd ribosomes, and small enigmatic genomes across a large radiation of phyla.</title>
        <authorList>
            <person name="Brown C.T."/>
            <person name="Hug L.A."/>
            <person name="Thomas B.C."/>
            <person name="Sharon I."/>
            <person name="Castelle C.J."/>
            <person name="Singh A."/>
            <person name="Wilkins M.J."/>
            <person name="Williams K.H."/>
            <person name="Banfield J.F."/>
        </authorList>
    </citation>
    <scope>NUCLEOTIDE SEQUENCE [LARGE SCALE GENOMIC DNA]</scope>
</reference>
<dbReference type="PROSITE" id="PS00893">
    <property type="entry name" value="NUDIX_BOX"/>
    <property type="match status" value="1"/>
</dbReference>
<comment type="cofactor">
    <cofactor evidence="1">
        <name>Mg(2+)</name>
        <dbReference type="ChEBI" id="CHEBI:18420"/>
    </cofactor>
</comment>
<comment type="caution">
    <text evidence="5">The sequence shown here is derived from an EMBL/GenBank/DDBJ whole genome shotgun (WGS) entry which is preliminary data.</text>
</comment>
<dbReference type="InterPro" id="IPR015797">
    <property type="entry name" value="NUDIX_hydrolase-like_dom_sf"/>
</dbReference>
<evidence type="ECO:0000256" key="3">
    <source>
        <dbReference type="RuleBase" id="RU003476"/>
    </source>
</evidence>
<name>A0A0G1SL41_9BACT</name>
<dbReference type="PRINTS" id="PR00502">
    <property type="entry name" value="NUDIXFAMILY"/>
</dbReference>
<dbReference type="Proteomes" id="UP000034565">
    <property type="component" value="Unassembled WGS sequence"/>
</dbReference>
<dbReference type="InterPro" id="IPR020084">
    <property type="entry name" value="NUDIX_hydrolase_CS"/>
</dbReference>
<feature type="domain" description="Nudix hydrolase" evidence="4">
    <location>
        <begin position="1"/>
        <end position="138"/>
    </location>
</feature>
<dbReference type="Gene3D" id="3.90.79.10">
    <property type="entry name" value="Nucleoside Triphosphate Pyrophosphohydrolase"/>
    <property type="match status" value="1"/>
</dbReference>
<proteinExistence type="inferred from homology"/>
<organism evidence="5 6">
    <name type="scientific">Candidatus Amesbacteria bacterium GW2011_GWA1_47_20</name>
    <dbReference type="NCBI Taxonomy" id="1618354"/>
    <lineage>
        <taxon>Bacteria</taxon>
        <taxon>Candidatus Amesiibacteriota</taxon>
    </lineage>
</organism>
<keyword evidence="2 3" id="KW-0378">Hydrolase</keyword>
<evidence type="ECO:0000259" key="4">
    <source>
        <dbReference type="PROSITE" id="PS51462"/>
    </source>
</evidence>
<dbReference type="GO" id="GO:0016787">
    <property type="term" value="F:hydrolase activity"/>
    <property type="evidence" value="ECO:0007669"/>
    <property type="project" value="UniProtKB-KW"/>
</dbReference>
<dbReference type="AlphaFoldDB" id="A0A0G1SL41"/>
<dbReference type="SUPFAM" id="SSF55811">
    <property type="entry name" value="Nudix"/>
    <property type="match status" value="1"/>
</dbReference>
<gene>
    <name evidence="5" type="ORF">UX92_C0004G0029</name>
</gene>
<dbReference type="InterPro" id="IPR000086">
    <property type="entry name" value="NUDIX_hydrolase_dom"/>
</dbReference>
<evidence type="ECO:0000313" key="6">
    <source>
        <dbReference type="Proteomes" id="UP000034565"/>
    </source>
</evidence>
<evidence type="ECO:0000256" key="1">
    <source>
        <dbReference type="ARBA" id="ARBA00001946"/>
    </source>
</evidence>
<accession>A0A0G1SL41</accession>
<dbReference type="Pfam" id="PF00293">
    <property type="entry name" value="NUDIX"/>
    <property type="match status" value="1"/>
</dbReference>
<dbReference type="PANTHER" id="PTHR43046">
    <property type="entry name" value="GDP-MANNOSE MANNOSYL HYDROLASE"/>
    <property type="match status" value="1"/>
</dbReference>
<dbReference type="EMBL" id="LCOA01000004">
    <property type="protein sequence ID" value="KKU70152.1"/>
    <property type="molecule type" value="Genomic_DNA"/>
</dbReference>
<evidence type="ECO:0000256" key="2">
    <source>
        <dbReference type="ARBA" id="ARBA00022801"/>
    </source>
</evidence>
<protein>
    <submittedName>
        <fullName evidence="5">Phosphohydrolase, MutT/nudix family protein</fullName>
    </submittedName>
</protein>
<comment type="similarity">
    <text evidence="3">Belongs to the Nudix hydrolase family.</text>
</comment>
<evidence type="ECO:0000313" key="5">
    <source>
        <dbReference type="EMBL" id="KKU70152.1"/>
    </source>
</evidence>
<dbReference type="PROSITE" id="PS51462">
    <property type="entry name" value="NUDIX"/>
    <property type="match status" value="1"/>
</dbReference>
<dbReference type="InterPro" id="IPR020476">
    <property type="entry name" value="Nudix_hydrolase"/>
</dbReference>
<sequence length="138" mass="15898">MRTGNRASAVIIKDGQILLIHRKKDGHEYWVFPGGGVEDYETPEETMVREIKEETNQTILSFKPLFNEAFEVNGNGLRHNYFYSCQIDGAELLLTGEEASKQSEHDWYNPEWVELSEFPALEVLPERAKDKILAILKQ</sequence>
<dbReference type="PANTHER" id="PTHR43046:SF14">
    <property type="entry name" value="MUTT_NUDIX FAMILY PROTEIN"/>
    <property type="match status" value="1"/>
</dbReference>